<dbReference type="InterPro" id="IPR009056">
    <property type="entry name" value="Cyt_c-like_dom"/>
</dbReference>
<dbReference type="PANTHER" id="PTHR19328:SF75">
    <property type="entry name" value="ALDOSE SUGAR DEHYDROGENASE YLII"/>
    <property type="match status" value="1"/>
</dbReference>
<dbReference type="InterPro" id="IPR011041">
    <property type="entry name" value="Quinoprot_gluc/sorb_DH_b-prop"/>
</dbReference>
<feature type="chain" id="PRO_5021857656" evidence="5">
    <location>
        <begin position="30"/>
        <end position="579"/>
    </location>
</feature>
<dbReference type="Gene3D" id="2.120.10.30">
    <property type="entry name" value="TolB, C-terminal domain"/>
    <property type="match status" value="1"/>
</dbReference>
<dbReference type="PANTHER" id="PTHR19328">
    <property type="entry name" value="HEDGEHOG-INTERACTING PROTEIN"/>
    <property type="match status" value="1"/>
</dbReference>
<keyword evidence="3 4" id="KW-0408">Iron</keyword>
<dbReference type="AlphaFoldDB" id="A0A556MTT3"/>
<feature type="signal peptide" evidence="5">
    <location>
        <begin position="1"/>
        <end position="29"/>
    </location>
</feature>
<evidence type="ECO:0000313" key="8">
    <source>
        <dbReference type="Proteomes" id="UP000318733"/>
    </source>
</evidence>
<evidence type="ECO:0000256" key="4">
    <source>
        <dbReference type="PROSITE-ProRule" id="PRU00433"/>
    </source>
</evidence>
<dbReference type="SUPFAM" id="SSF46626">
    <property type="entry name" value="Cytochrome c"/>
    <property type="match status" value="1"/>
</dbReference>
<dbReference type="InterPro" id="IPR036909">
    <property type="entry name" value="Cyt_c-like_dom_sf"/>
</dbReference>
<dbReference type="SUPFAM" id="SSF50952">
    <property type="entry name" value="Soluble quinoprotein glucose dehydrogenase"/>
    <property type="match status" value="1"/>
</dbReference>
<dbReference type="GO" id="GO:0046872">
    <property type="term" value="F:metal ion binding"/>
    <property type="evidence" value="ECO:0007669"/>
    <property type="project" value="UniProtKB-KW"/>
</dbReference>
<evidence type="ECO:0000256" key="2">
    <source>
        <dbReference type="ARBA" id="ARBA00022723"/>
    </source>
</evidence>
<sequence length="579" mass="63956">MGLKKNSFLPAFCSYTVAFLCLLAGNSFAQKSAATYSANKQVIEKGDALFQKNCAECHNFRQRGIGPDLAGVTADASYTYLSKFIINSQQVIKSGNKRAVALFAEYKVPMPAHPQLTPGDLKALLSFINTHKKVAEVADNTAGLGEPVTDPFPTKIAKAGLTLKLEEWATAPATSTKNPLTRINQTFILKTDQGNRMFMLDLRGKLYEIKNKQFNVVMDMAKLKQNFINEPGLGTGWGAFAFHPDFLKNGLMYTTHTEKKGSAPADFAYADSIPVALQWVVTEWKVKDPTAAVFEATPRELIRMNNPSAMHGMQQIIFDPMLKPGMPGYGLLYLDFGDGGSGELGYPWLCNGSTNPRGSILRIDPMGRNSRNGKYGIPASNPWAKTGDSKILGEVYARGFRNPNKITWAPDGKILVSDIGFSNVEEINILKPGLNYGWPAREGTYLLNFNGKKSGIYHLPAHDDPKYTYPVAEYDHDEGNSISGGFVYTGDIPLLKGKYVFGDIVKGRVFYVENADLKLGKQSVIKEFDLQFGDQKSTFCDMVKNKKADLRFGLGEDNVLYIWAKTNGKMWLVKDCVAN</sequence>
<reference evidence="7 8" key="1">
    <citation type="submission" date="2019-07" db="EMBL/GenBank/DDBJ databases">
        <authorList>
            <person name="Huq M.A."/>
        </authorList>
    </citation>
    <scope>NUCLEOTIDE SEQUENCE [LARGE SCALE GENOMIC DNA]</scope>
    <source>
        <strain evidence="7 8">MAH-19</strain>
    </source>
</reference>
<dbReference type="Proteomes" id="UP000318733">
    <property type="component" value="Unassembled WGS sequence"/>
</dbReference>
<organism evidence="7 8">
    <name type="scientific">Mucilaginibacter corticis</name>
    <dbReference type="NCBI Taxonomy" id="2597670"/>
    <lineage>
        <taxon>Bacteria</taxon>
        <taxon>Pseudomonadati</taxon>
        <taxon>Bacteroidota</taxon>
        <taxon>Sphingobacteriia</taxon>
        <taxon>Sphingobacteriales</taxon>
        <taxon>Sphingobacteriaceae</taxon>
        <taxon>Mucilaginibacter</taxon>
    </lineage>
</organism>
<keyword evidence="2 4" id="KW-0479">Metal-binding</keyword>
<evidence type="ECO:0000256" key="1">
    <source>
        <dbReference type="ARBA" id="ARBA00022617"/>
    </source>
</evidence>
<feature type="domain" description="Cytochrome c" evidence="6">
    <location>
        <begin position="41"/>
        <end position="132"/>
    </location>
</feature>
<evidence type="ECO:0000313" key="7">
    <source>
        <dbReference type="EMBL" id="TSJ43222.1"/>
    </source>
</evidence>
<dbReference type="InterPro" id="IPR012938">
    <property type="entry name" value="Glc/Sorbosone_DH"/>
</dbReference>
<evidence type="ECO:0000256" key="3">
    <source>
        <dbReference type="ARBA" id="ARBA00023004"/>
    </source>
</evidence>
<keyword evidence="1 4" id="KW-0349">Heme</keyword>
<keyword evidence="8" id="KW-1185">Reference proteome</keyword>
<dbReference type="GO" id="GO:0020037">
    <property type="term" value="F:heme binding"/>
    <property type="evidence" value="ECO:0007669"/>
    <property type="project" value="InterPro"/>
</dbReference>
<dbReference type="EMBL" id="VLPK01000001">
    <property type="protein sequence ID" value="TSJ43222.1"/>
    <property type="molecule type" value="Genomic_DNA"/>
</dbReference>
<keyword evidence="5" id="KW-0732">Signal</keyword>
<comment type="caution">
    <text evidence="7">The sequence shown here is derived from an EMBL/GenBank/DDBJ whole genome shotgun (WGS) entry which is preliminary data.</text>
</comment>
<proteinExistence type="predicted"/>
<accession>A0A556MTT3</accession>
<evidence type="ECO:0000259" key="6">
    <source>
        <dbReference type="PROSITE" id="PS51007"/>
    </source>
</evidence>
<dbReference type="InterPro" id="IPR011042">
    <property type="entry name" value="6-blade_b-propeller_TolB-like"/>
</dbReference>
<evidence type="ECO:0000256" key="5">
    <source>
        <dbReference type="SAM" id="SignalP"/>
    </source>
</evidence>
<name>A0A556MTT3_9SPHI</name>
<dbReference type="GO" id="GO:0009055">
    <property type="term" value="F:electron transfer activity"/>
    <property type="evidence" value="ECO:0007669"/>
    <property type="project" value="InterPro"/>
</dbReference>
<dbReference type="Gene3D" id="1.10.760.10">
    <property type="entry name" value="Cytochrome c-like domain"/>
    <property type="match status" value="1"/>
</dbReference>
<dbReference type="PROSITE" id="PS51007">
    <property type="entry name" value="CYTC"/>
    <property type="match status" value="1"/>
</dbReference>
<dbReference type="Pfam" id="PF07995">
    <property type="entry name" value="GSDH"/>
    <property type="match status" value="1"/>
</dbReference>
<dbReference type="Pfam" id="PF00034">
    <property type="entry name" value="Cytochrom_C"/>
    <property type="match status" value="1"/>
</dbReference>
<gene>
    <name evidence="7" type="ORF">FO440_03245</name>
</gene>
<dbReference type="OrthoDB" id="9770043at2"/>
<protein>
    <submittedName>
        <fullName evidence="7">C-type cytochrome</fullName>
    </submittedName>
</protein>